<protein>
    <submittedName>
        <fullName evidence="3">Metallophosphoesterase family protein</fullName>
    </submittedName>
</protein>
<evidence type="ECO:0000313" key="4">
    <source>
        <dbReference type="Proteomes" id="UP001209803"/>
    </source>
</evidence>
<reference evidence="3 4" key="1">
    <citation type="submission" date="2023-03" db="EMBL/GenBank/DDBJ databases">
        <title>Roseibium porphyridii sp. nov. and Roseibium rhodosorbium sp. nov. isolated from marine algae, Porphyridium cruentum and Rhodosorus marinus, respectively.</title>
        <authorList>
            <person name="Lee M.W."/>
            <person name="Choi B.J."/>
            <person name="Lee J.K."/>
            <person name="Choi D.G."/>
            <person name="Baek J.H."/>
            <person name="Bayburt H."/>
            <person name="Kim J.M."/>
            <person name="Han D.M."/>
            <person name="Kim K.H."/>
            <person name="Jeon C.O."/>
        </authorList>
    </citation>
    <scope>NUCLEOTIDE SEQUENCE [LARGE SCALE GENOMIC DNA]</scope>
    <source>
        <strain evidence="3 4">KMA01</strain>
    </source>
</reference>
<dbReference type="EMBL" id="CP120863">
    <property type="protein sequence ID" value="WFE92053.1"/>
    <property type="molecule type" value="Genomic_DNA"/>
</dbReference>
<organism evidence="3 4">
    <name type="scientific">Roseibium porphyridii</name>
    <dbReference type="NCBI Taxonomy" id="2866279"/>
    <lineage>
        <taxon>Bacteria</taxon>
        <taxon>Pseudomonadati</taxon>
        <taxon>Pseudomonadota</taxon>
        <taxon>Alphaproteobacteria</taxon>
        <taxon>Hyphomicrobiales</taxon>
        <taxon>Stappiaceae</taxon>
        <taxon>Roseibium</taxon>
    </lineage>
</organism>
<dbReference type="InterPro" id="IPR011152">
    <property type="entry name" value="Pesterase_MJ0912"/>
</dbReference>
<dbReference type="Gene3D" id="3.60.21.10">
    <property type="match status" value="1"/>
</dbReference>
<dbReference type="PIRSF" id="PIRSF000883">
    <property type="entry name" value="Pesterase_MJ0912"/>
    <property type="match status" value="1"/>
</dbReference>
<keyword evidence="4" id="KW-1185">Reference proteome</keyword>
<gene>
    <name evidence="3" type="ORF">K1718_12005</name>
</gene>
<dbReference type="CDD" id="cd00838">
    <property type="entry name" value="MPP_superfamily"/>
    <property type="match status" value="1"/>
</dbReference>
<dbReference type="PANTHER" id="PTHR42850:SF2">
    <property type="entry name" value="BLL5683 PROTEIN"/>
    <property type="match status" value="1"/>
</dbReference>
<dbReference type="Pfam" id="PF12850">
    <property type="entry name" value="Metallophos_2"/>
    <property type="match status" value="1"/>
</dbReference>
<evidence type="ECO:0000256" key="1">
    <source>
        <dbReference type="ARBA" id="ARBA00008950"/>
    </source>
</evidence>
<evidence type="ECO:0000313" key="3">
    <source>
        <dbReference type="EMBL" id="WFE92053.1"/>
    </source>
</evidence>
<accession>A0ABY8F970</accession>
<dbReference type="InterPro" id="IPR029052">
    <property type="entry name" value="Metallo-depent_PP-like"/>
</dbReference>
<comment type="similarity">
    <text evidence="1">Belongs to the metallophosphoesterase superfamily. YfcE family.</text>
</comment>
<dbReference type="PANTHER" id="PTHR42850">
    <property type="entry name" value="METALLOPHOSPHOESTERASE"/>
    <property type="match status" value="1"/>
</dbReference>
<feature type="domain" description="Calcineurin-like phosphoesterase" evidence="2">
    <location>
        <begin position="1"/>
        <end position="183"/>
    </location>
</feature>
<dbReference type="SUPFAM" id="SSF56300">
    <property type="entry name" value="Metallo-dependent phosphatases"/>
    <property type="match status" value="1"/>
</dbReference>
<dbReference type="InterPro" id="IPR050126">
    <property type="entry name" value="Ap4A_hydrolase"/>
</dbReference>
<sequence length="247" mass="27293">MRFAVIADIHGNSDALEAVLSDIDALGISTVVNLGDHLSGPLDARRTIELLMERTYPSIRGNHDRWLIEQDPSEMGASDRAAYEQLAKHHLDWLKALPSSLTLFDEVLLCHGTPASDVSYWLERVEADGRVRSATIDEIEAEASGIDAKLLLCGHTHLPRYVRLRDGRLVLNPGSVGCPGYDDDTPVYHQMQTGSPNASYAIAEKPGGNWLVTFRSVPYDNRRMVEMAKQKGRNEWADALATGWIGS</sequence>
<name>A0ABY8F970_9HYPH</name>
<evidence type="ECO:0000259" key="2">
    <source>
        <dbReference type="Pfam" id="PF12850"/>
    </source>
</evidence>
<dbReference type="Proteomes" id="UP001209803">
    <property type="component" value="Chromosome"/>
</dbReference>
<proteinExistence type="inferred from homology"/>
<dbReference type="InterPro" id="IPR024654">
    <property type="entry name" value="Calcineurin-like_PHP_lpxH"/>
</dbReference>
<dbReference type="RefSeq" id="WP_265684566.1">
    <property type="nucleotide sequence ID" value="NZ_CP120863.1"/>
</dbReference>